<dbReference type="RefSeq" id="WP_057899525.1">
    <property type="nucleotide sequence ID" value="NZ_CP080764.1"/>
</dbReference>
<evidence type="ECO:0000256" key="7">
    <source>
        <dbReference type="RuleBase" id="RU004504"/>
    </source>
</evidence>
<dbReference type="NCBIfam" id="NF002806">
    <property type="entry name" value="PRK02948.1"/>
    <property type="match status" value="1"/>
</dbReference>
<dbReference type="EMBL" id="FNDE01000007">
    <property type="protein sequence ID" value="SDG97820.1"/>
    <property type="molecule type" value="Genomic_DNA"/>
</dbReference>
<keyword evidence="5" id="KW-0408">Iron</keyword>
<evidence type="ECO:0000313" key="12">
    <source>
        <dbReference type="Proteomes" id="UP000826616"/>
    </source>
</evidence>
<dbReference type="InterPro" id="IPR015421">
    <property type="entry name" value="PyrdxlP-dep_Trfase_major"/>
</dbReference>
<dbReference type="InterPro" id="IPR016454">
    <property type="entry name" value="Cysteine_dSase"/>
</dbReference>
<proteinExistence type="inferred from homology"/>
<dbReference type="EMBL" id="CP080764">
    <property type="protein sequence ID" value="QYY43634.1"/>
    <property type="molecule type" value="Genomic_DNA"/>
</dbReference>
<evidence type="ECO:0000256" key="5">
    <source>
        <dbReference type="ARBA" id="ARBA00023004"/>
    </source>
</evidence>
<dbReference type="Gene3D" id="1.10.260.50">
    <property type="match status" value="1"/>
</dbReference>
<dbReference type="InterPro" id="IPR015424">
    <property type="entry name" value="PyrdxlP-dep_Trfase"/>
</dbReference>
<dbReference type="Proteomes" id="UP000826616">
    <property type="component" value="Chromosome"/>
</dbReference>
<comment type="similarity">
    <text evidence="2">Belongs to the class-V pyridoxal-phosphate-dependent aminotransferase family. NifS/IscS subfamily.</text>
</comment>
<dbReference type="GO" id="GO:0051536">
    <property type="term" value="F:iron-sulfur cluster binding"/>
    <property type="evidence" value="ECO:0007669"/>
    <property type="project" value="UniProtKB-KW"/>
</dbReference>
<dbReference type="AlphaFoldDB" id="A0A1G7YPM8"/>
<evidence type="ECO:0000313" key="11">
    <source>
        <dbReference type="Proteomes" id="UP000198956"/>
    </source>
</evidence>
<feature type="domain" description="Aminotransferase class V" evidence="8">
    <location>
        <begin position="2"/>
        <end position="367"/>
    </location>
</feature>
<keyword evidence="4" id="KW-0663">Pyridoxal phosphate</keyword>
<dbReference type="SUPFAM" id="SSF53383">
    <property type="entry name" value="PLP-dependent transferases"/>
    <property type="match status" value="1"/>
</dbReference>
<dbReference type="GO" id="GO:0046872">
    <property type="term" value="F:metal ion binding"/>
    <property type="evidence" value="ECO:0007669"/>
    <property type="project" value="UniProtKB-KW"/>
</dbReference>
<protein>
    <submittedName>
        <fullName evidence="10">Cysteine desulfurase</fullName>
    </submittedName>
</protein>
<dbReference type="PIRSF" id="PIRSF005572">
    <property type="entry name" value="NifS"/>
    <property type="match status" value="1"/>
</dbReference>
<dbReference type="Gene3D" id="3.40.640.10">
    <property type="entry name" value="Type I PLP-dependent aspartate aminotransferase-like (Major domain)"/>
    <property type="match status" value="1"/>
</dbReference>
<keyword evidence="3" id="KW-0479">Metal-binding</keyword>
<dbReference type="Pfam" id="PF00266">
    <property type="entry name" value="Aminotran_5"/>
    <property type="match status" value="1"/>
</dbReference>
<comment type="cofactor">
    <cofactor evidence="1 7">
        <name>pyridoxal 5'-phosphate</name>
        <dbReference type="ChEBI" id="CHEBI:597326"/>
    </cofactor>
</comment>
<organism evidence="10 11">
    <name type="scientific">Aneurinibacillus thermoaerophilus</name>
    <dbReference type="NCBI Taxonomy" id="143495"/>
    <lineage>
        <taxon>Bacteria</taxon>
        <taxon>Bacillati</taxon>
        <taxon>Bacillota</taxon>
        <taxon>Bacilli</taxon>
        <taxon>Bacillales</taxon>
        <taxon>Paenibacillaceae</taxon>
        <taxon>Aneurinibacillus group</taxon>
        <taxon>Aneurinibacillus</taxon>
    </lineage>
</organism>
<gene>
    <name evidence="9" type="ORF">K3F53_05275</name>
    <name evidence="10" type="ORF">SAMN04489735_100771</name>
</gene>
<evidence type="ECO:0000256" key="2">
    <source>
        <dbReference type="ARBA" id="ARBA00006490"/>
    </source>
</evidence>
<keyword evidence="12" id="KW-1185">Reference proteome</keyword>
<evidence type="ECO:0000256" key="3">
    <source>
        <dbReference type="ARBA" id="ARBA00022723"/>
    </source>
</evidence>
<evidence type="ECO:0000313" key="10">
    <source>
        <dbReference type="EMBL" id="SDG97820.1"/>
    </source>
</evidence>
<evidence type="ECO:0000256" key="1">
    <source>
        <dbReference type="ARBA" id="ARBA00001933"/>
    </source>
</evidence>
<dbReference type="PROSITE" id="PS00595">
    <property type="entry name" value="AA_TRANSFER_CLASS_5"/>
    <property type="match status" value="1"/>
</dbReference>
<evidence type="ECO:0000256" key="4">
    <source>
        <dbReference type="ARBA" id="ARBA00022898"/>
    </source>
</evidence>
<reference evidence="9 12" key="2">
    <citation type="submission" date="2021-08" db="EMBL/GenBank/DDBJ databases">
        <title>Complete genome sequence of the strain Aneurinibacillus thermoaerophilus CCM 8960.</title>
        <authorList>
            <person name="Musilova J."/>
            <person name="Kourilova X."/>
            <person name="Pernicova I."/>
            <person name="Bezdicek M."/>
            <person name="Lengerova M."/>
            <person name="Obruca S."/>
            <person name="Sedlar K."/>
        </authorList>
    </citation>
    <scope>NUCLEOTIDE SEQUENCE [LARGE SCALE GENOMIC DNA]</scope>
    <source>
        <strain evidence="9 12">CCM 8960</strain>
    </source>
</reference>
<accession>A0A1G7YPM8</accession>
<dbReference type="PANTHER" id="PTHR11601:SF50">
    <property type="entry name" value="CYSTEINE DESULFURASE ISCS 2-RELATED"/>
    <property type="match status" value="1"/>
</dbReference>
<dbReference type="InterPro" id="IPR015422">
    <property type="entry name" value="PyrdxlP-dep_Trfase_small"/>
</dbReference>
<name>A0A1G7YPM8_ANETH</name>
<evidence type="ECO:0000259" key="8">
    <source>
        <dbReference type="Pfam" id="PF00266"/>
    </source>
</evidence>
<dbReference type="GO" id="GO:0031071">
    <property type="term" value="F:cysteine desulfurase activity"/>
    <property type="evidence" value="ECO:0007669"/>
    <property type="project" value="UniProtKB-ARBA"/>
</dbReference>
<dbReference type="FunFam" id="3.40.640.10:FF:000084">
    <property type="entry name" value="IscS-like cysteine desulfurase"/>
    <property type="match status" value="1"/>
</dbReference>
<evidence type="ECO:0000256" key="6">
    <source>
        <dbReference type="ARBA" id="ARBA00023014"/>
    </source>
</evidence>
<dbReference type="Gene3D" id="3.90.1150.10">
    <property type="entry name" value="Aspartate Aminotransferase, domain 1"/>
    <property type="match status" value="1"/>
</dbReference>
<dbReference type="PANTHER" id="PTHR11601">
    <property type="entry name" value="CYSTEINE DESULFURYLASE FAMILY MEMBER"/>
    <property type="match status" value="1"/>
</dbReference>
<dbReference type="GeneID" id="97140773"/>
<sequence length="384" mass="41858">MIYFDNSATTLPHPDVVKAFGDVASQFFGNPSSLHHLGGKSAQLLDQARKVAADCLGVQPGEIVFTSGGTESNNAALKGVAIQHRSRGKHIITSSIEHASVYETCKQLEELGYSVTYLPTDDKGRVRPEDVQRALSDDTILVSVMYVNSELGTVQPIEEIGRILSAYPKTYFHVDAVQGFGKLPLMPGKWGIDLLSLSAHKFHGVRGCGLLYVRRGVMLSPLIIGGGQEGGLRSGTENVPGIVAMAKAMRMQHERLQENHEHMKKLRARLIDGLLPLEYCKLNGPGKDDAYAAPHIVNVSFPGIKAEVVLHALEKEEIYVSTRSACSSKNSKPSRVLLAAGIDEERARSALRISFSPDNTEAEVDVFIRAIQKIVPNLAKIMRV</sequence>
<dbReference type="Proteomes" id="UP000198956">
    <property type="component" value="Unassembled WGS sequence"/>
</dbReference>
<keyword evidence="6" id="KW-0411">Iron-sulfur</keyword>
<reference evidence="10 11" key="1">
    <citation type="submission" date="2016-10" db="EMBL/GenBank/DDBJ databases">
        <authorList>
            <person name="de Groot N.N."/>
        </authorList>
    </citation>
    <scope>NUCLEOTIDE SEQUENCE [LARGE SCALE GENOMIC DNA]</scope>
    <source>
        <strain evidence="10 11">L 420-91</strain>
    </source>
</reference>
<evidence type="ECO:0000313" key="9">
    <source>
        <dbReference type="EMBL" id="QYY43634.1"/>
    </source>
</evidence>
<dbReference type="InterPro" id="IPR020578">
    <property type="entry name" value="Aminotrans_V_PyrdxlP_BS"/>
</dbReference>
<dbReference type="OrthoDB" id="9808002at2"/>
<dbReference type="InterPro" id="IPR000192">
    <property type="entry name" value="Aminotrans_V_dom"/>
</dbReference>